<protein>
    <submittedName>
        <fullName evidence="1">Uncharacterized protein</fullName>
    </submittedName>
</protein>
<accession>A0A8J2UFX6</accession>
<name>A0A8J2UFX6_9BACT</name>
<evidence type="ECO:0000313" key="2">
    <source>
        <dbReference type="Proteomes" id="UP000607559"/>
    </source>
</evidence>
<keyword evidence="2" id="KW-1185">Reference proteome</keyword>
<dbReference type="EMBL" id="BMJC01000004">
    <property type="protein sequence ID" value="GGB11565.1"/>
    <property type="molecule type" value="Genomic_DNA"/>
</dbReference>
<dbReference type="Proteomes" id="UP000607559">
    <property type="component" value="Unassembled WGS sequence"/>
</dbReference>
<dbReference type="AlphaFoldDB" id="A0A8J2UFX6"/>
<gene>
    <name evidence="1" type="ORF">GCM10011511_39000</name>
</gene>
<proteinExistence type="predicted"/>
<dbReference type="Pfam" id="PF20330">
    <property type="entry name" value="DUF6625"/>
    <property type="match status" value="1"/>
</dbReference>
<reference evidence="1" key="2">
    <citation type="submission" date="2020-09" db="EMBL/GenBank/DDBJ databases">
        <authorList>
            <person name="Sun Q."/>
            <person name="Zhou Y."/>
        </authorList>
    </citation>
    <scope>NUCLEOTIDE SEQUENCE</scope>
    <source>
        <strain evidence="1">CGMCC 1.15448</strain>
    </source>
</reference>
<organism evidence="1 2">
    <name type="scientific">Puia dinghuensis</name>
    <dbReference type="NCBI Taxonomy" id="1792502"/>
    <lineage>
        <taxon>Bacteria</taxon>
        <taxon>Pseudomonadati</taxon>
        <taxon>Bacteroidota</taxon>
        <taxon>Chitinophagia</taxon>
        <taxon>Chitinophagales</taxon>
        <taxon>Chitinophagaceae</taxon>
        <taxon>Puia</taxon>
    </lineage>
</organism>
<dbReference type="InterPro" id="IPR046733">
    <property type="entry name" value="DUF6625"/>
</dbReference>
<evidence type="ECO:0000313" key="1">
    <source>
        <dbReference type="EMBL" id="GGB11565.1"/>
    </source>
</evidence>
<reference evidence="1" key="1">
    <citation type="journal article" date="2014" name="Int. J. Syst. Evol. Microbiol.">
        <title>Complete genome sequence of Corynebacterium casei LMG S-19264T (=DSM 44701T), isolated from a smear-ripened cheese.</title>
        <authorList>
            <consortium name="US DOE Joint Genome Institute (JGI-PGF)"/>
            <person name="Walter F."/>
            <person name="Albersmeier A."/>
            <person name="Kalinowski J."/>
            <person name="Ruckert C."/>
        </authorList>
    </citation>
    <scope>NUCLEOTIDE SEQUENCE</scope>
    <source>
        <strain evidence="1">CGMCC 1.15448</strain>
    </source>
</reference>
<comment type="caution">
    <text evidence="1">The sequence shown here is derived from an EMBL/GenBank/DDBJ whole genome shotgun (WGS) entry which is preliminary data.</text>
</comment>
<dbReference type="RefSeq" id="WP_188934820.1">
    <property type="nucleotide sequence ID" value="NZ_BMJC01000004.1"/>
</dbReference>
<sequence length="278" mass="33283">MEPKNKIVVLICYYGEFPWYFSYFLHSCKYNPSIDFRIFSDIAHDFDLPPNVVIIKKSIEELKALASKKLNFTVNIDHPYKLCDFKPAYGLIFEDYTHGYQFWCQSDIDVIYGDVRNFMTDEFLDQYDFISLRHDYTTGCFALYRNTPRMKRLFMKSKDYETVFSSEKHYCFDECNFVWDELTHSGKTIFEVETEIESFTHIVKAAERDKEIRAHFDFILLEGLIGRIRFHQGKLIYKKVFEGILYHLYWLKRVYNPKTAPKSIPDTYLISPTRIYVK</sequence>